<organism evidence="1 2">
    <name type="scientific">Brumimicrobium oceani</name>
    <dbReference type="NCBI Taxonomy" id="2100725"/>
    <lineage>
        <taxon>Bacteria</taxon>
        <taxon>Pseudomonadati</taxon>
        <taxon>Bacteroidota</taxon>
        <taxon>Flavobacteriia</taxon>
        <taxon>Flavobacteriales</taxon>
        <taxon>Crocinitomicaceae</taxon>
        <taxon>Brumimicrobium</taxon>
    </lineage>
</organism>
<reference evidence="1 2" key="2">
    <citation type="submission" date="2018-05" db="EMBL/GenBank/DDBJ databases">
        <authorList>
            <person name="Lanie J.A."/>
            <person name="Ng W.-L."/>
            <person name="Kazmierczak K.M."/>
            <person name="Andrzejewski T.M."/>
            <person name="Davidsen T.M."/>
            <person name="Wayne K.J."/>
            <person name="Tettelin H."/>
            <person name="Glass J.I."/>
            <person name="Rusch D."/>
            <person name="Podicherti R."/>
            <person name="Tsui H.-C.T."/>
            <person name="Winkler M.E."/>
        </authorList>
    </citation>
    <scope>NUCLEOTIDE SEQUENCE [LARGE SCALE GENOMIC DNA]</scope>
    <source>
        <strain evidence="1 2">C305</strain>
    </source>
</reference>
<name>A0A2U2XG55_9FLAO</name>
<evidence type="ECO:0000313" key="2">
    <source>
        <dbReference type="Proteomes" id="UP000245370"/>
    </source>
</evidence>
<proteinExistence type="predicted"/>
<keyword evidence="2" id="KW-1185">Reference proteome</keyword>
<dbReference type="EMBL" id="QFRJ01000001">
    <property type="protein sequence ID" value="PWH86774.1"/>
    <property type="molecule type" value="Genomic_DNA"/>
</dbReference>
<evidence type="ECO:0000313" key="1">
    <source>
        <dbReference type="EMBL" id="PWH86774.1"/>
    </source>
</evidence>
<accession>A0A2U2XG55</accession>
<comment type="caution">
    <text evidence="1">The sequence shown here is derived from an EMBL/GenBank/DDBJ whole genome shotgun (WGS) entry which is preliminary data.</text>
</comment>
<dbReference type="Proteomes" id="UP000245370">
    <property type="component" value="Unassembled WGS sequence"/>
</dbReference>
<dbReference type="InterPro" id="IPR038483">
    <property type="entry name" value="YcfL-like_sf"/>
</dbReference>
<dbReference type="Gene3D" id="2.60.40.3230">
    <property type="match status" value="1"/>
</dbReference>
<evidence type="ECO:0008006" key="3">
    <source>
        <dbReference type="Google" id="ProtNLM"/>
    </source>
</evidence>
<gene>
    <name evidence="1" type="ORF">DIT68_00480</name>
</gene>
<sequence>MFAQQSVYSGSDDKLKYNVKVEQLTDKVNDIFLEYYVLYIKNTSNSDVTFKPVFNYKDENGVLKNSLSHDQFEPITLKPGESIKGDYRSKRELTLFKEFLIGNSGQKASDAQFKFESISTKY</sequence>
<dbReference type="AlphaFoldDB" id="A0A2U2XG55"/>
<protein>
    <recommendedName>
        <fullName evidence="3">DUF4352 domain-containing protein</fullName>
    </recommendedName>
</protein>
<reference evidence="1 2" key="1">
    <citation type="submission" date="2018-05" db="EMBL/GenBank/DDBJ databases">
        <title>Brumimicrobium oceani sp. nov., isolated from coastal sediment.</title>
        <authorList>
            <person name="Kou Y."/>
        </authorList>
    </citation>
    <scope>NUCLEOTIDE SEQUENCE [LARGE SCALE GENOMIC DNA]</scope>
    <source>
        <strain evidence="1 2">C305</strain>
    </source>
</reference>